<protein>
    <submittedName>
        <fullName evidence="1">Uncharacterized protein</fullName>
    </submittedName>
</protein>
<name>T1JVQ1_TETUR</name>
<evidence type="ECO:0000313" key="2">
    <source>
        <dbReference type="Proteomes" id="UP000015104"/>
    </source>
</evidence>
<proteinExistence type="predicted"/>
<dbReference type="AlphaFoldDB" id="T1JVQ1"/>
<sequence>MMMAMRMMAMKIPFFVFNDSFK</sequence>
<reference evidence="2" key="1">
    <citation type="submission" date="2011-08" db="EMBL/GenBank/DDBJ databases">
        <authorList>
            <person name="Rombauts S."/>
        </authorList>
    </citation>
    <scope>NUCLEOTIDE SEQUENCE</scope>
    <source>
        <strain evidence="2">London</strain>
    </source>
</reference>
<reference evidence="1" key="2">
    <citation type="submission" date="2015-06" db="UniProtKB">
        <authorList>
            <consortium name="EnsemblMetazoa"/>
        </authorList>
    </citation>
    <scope>IDENTIFICATION</scope>
</reference>
<organism evidence="1 2">
    <name type="scientific">Tetranychus urticae</name>
    <name type="common">Two-spotted spider mite</name>
    <dbReference type="NCBI Taxonomy" id="32264"/>
    <lineage>
        <taxon>Eukaryota</taxon>
        <taxon>Metazoa</taxon>
        <taxon>Ecdysozoa</taxon>
        <taxon>Arthropoda</taxon>
        <taxon>Chelicerata</taxon>
        <taxon>Arachnida</taxon>
        <taxon>Acari</taxon>
        <taxon>Acariformes</taxon>
        <taxon>Trombidiformes</taxon>
        <taxon>Prostigmata</taxon>
        <taxon>Eleutherengona</taxon>
        <taxon>Raphignathae</taxon>
        <taxon>Tetranychoidea</taxon>
        <taxon>Tetranychidae</taxon>
        <taxon>Tetranychus</taxon>
    </lineage>
</organism>
<keyword evidence="2" id="KW-1185">Reference proteome</keyword>
<dbReference type="Proteomes" id="UP000015104">
    <property type="component" value="Unassembled WGS sequence"/>
</dbReference>
<dbReference type="EMBL" id="CAEY01000796">
    <property type="status" value="NOT_ANNOTATED_CDS"/>
    <property type="molecule type" value="Genomic_DNA"/>
</dbReference>
<dbReference type="HOGENOM" id="CLU_3425231_0_0_1"/>
<evidence type="ECO:0000313" key="1">
    <source>
        <dbReference type="EnsemblMetazoa" id="tetur02g05400.1"/>
    </source>
</evidence>
<accession>T1JVQ1</accession>
<dbReference type="EnsemblMetazoa" id="tetur02g05400.1">
    <property type="protein sequence ID" value="tetur02g05400.1"/>
    <property type="gene ID" value="tetur02g05400"/>
</dbReference>